<dbReference type="eggNOG" id="ENOG502ZDSM">
    <property type="taxonomic scope" value="Bacteria"/>
</dbReference>
<organism evidence="2 3">
    <name type="scientific">Methyloglobulus morosus KoM1</name>
    <dbReference type="NCBI Taxonomy" id="1116472"/>
    <lineage>
        <taxon>Bacteria</taxon>
        <taxon>Pseudomonadati</taxon>
        <taxon>Pseudomonadota</taxon>
        <taxon>Gammaproteobacteria</taxon>
        <taxon>Methylococcales</taxon>
        <taxon>Methylococcaceae</taxon>
        <taxon>Methyloglobulus</taxon>
    </lineage>
</organism>
<sequence length="144" mass="15865">MKNYSLLFLIIGIGILVLITQKLILPLVYDVVKSDAFLIDSKDQGSQLPISNSMTDLAFLHCNNYIKTELGSDYSVAFPEKPLNAWSLGNYEYVINAELTLTSSTNTSTKKYACRIAYANGDNLDGALDMANWSVEGIDGIDEL</sequence>
<proteinExistence type="predicted"/>
<evidence type="ECO:0000256" key="1">
    <source>
        <dbReference type="SAM" id="Phobius"/>
    </source>
</evidence>
<accession>V5BW16</accession>
<keyword evidence="3" id="KW-1185">Reference proteome</keyword>
<keyword evidence="1" id="KW-0472">Membrane</keyword>
<evidence type="ECO:0000313" key="3">
    <source>
        <dbReference type="Proteomes" id="UP000017842"/>
    </source>
</evidence>
<feature type="transmembrane region" description="Helical" evidence="1">
    <location>
        <begin position="6"/>
        <end position="29"/>
    </location>
</feature>
<keyword evidence="1" id="KW-0812">Transmembrane</keyword>
<evidence type="ECO:0000313" key="2">
    <source>
        <dbReference type="EMBL" id="ESS72024.1"/>
    </source>
</evidence>
<dbReference type="EMBL" id="AYLO01000074">
    <property type="protein sequence ID" value="ESS72024.1"/>
    <property type="molecule type" value="Genomic_DNA"/>
</dbReference>
<dbReference type="AlphaFoldDB" id="V5BW16"/>
<dbReference type="OrthoDB" id="5572199at2"/>
<protein>
    <submittedName>
        <fullName evidence="2">Uncharacterized protein</fullName>
    </submittedName>
</protein>
<comment type="caution">
    <text evidence="2">The sequence shown here is derived from an EMBL/GenBank/DDBJ whole genome shotgun (WGS) entry which is preliminary data.</text>
</comment>
<reference evidence="2 3" key="1">
    <citation type="journal article" date="2013" name="Genome Announc.">
        <title>Draft Genome Sequence of the Methanotrophic Gammaproteobacterium Methyloglobulus morosus DSM 22980 Strain KoM1.</title>
        <authorList>
            <person name="Poehlein A."/>
            <person name="Deutzmann J.S."/>
            <person name="Daniel R."/>
            <person name="Simeonova D.D."/>
        </authorList>
    </citation>
    <scope>NUCLEOTIDE SEQUENCE [LARGE SCALE GENOMIC DNA]</scope>
    <source>
        <strain evidence="2 3">KoM1</strain>
    </source>
</reference>
<dbReference type="Proteomes" id="UP000017842">
    <property type="component" value="Unassembled WGS sequence"/>
</dbReference>
<keyword evidence="1" id="KW-1133">Transmembrane helix</keyword>
<dbReference type="RefSeq" id="WP_023494955.1">
    <property type="nucleotide sequence ID" value="NZ_AYLO01000074.1"/>
</dbReference>
<name>V5BW16_9GAMM</name>
<gene>
    <name evidence="2" type="ORF">MGMO_77c00370</name>
</gene>